<reference evidence="4" key="1">
    <citation type="journal article" date="2019" name="Int. J. Syst. Evol. Microbiol.">
        <title>The Global Catalogue of Microorganisms (GCM) 10K type strain sequencing project: providing services to taxonomists for standard genome sequencing and annotation.</title>
        <authorList>
            <consortium name="The Broad Institute Genomics Platform"/>
            <consortium name="The Broad Institute Genome Sequencing Center for Infectious Disease"/>
            <person name="Wu L."/>
            <person name="Ma J."/>
        </authorList>
    </citation>
    <scope>NUCLEOTIDE SEQUENCE [LARGE SCALE GENOMIC DNA]</scope>
    <source>
        <strain evidence="4">CGMCC 4.1782</strain>
    </source>
</reference>
<evidence type="ECO:0000313" key="4">
    <source>
        <dbReference type="Proteomes" id="UP001597374"/>
    </source>
</evidence>
<protein>
    <submittedName>
        <fullName evidence="3">DinB family protein</fullName>
    </submittedName>
</protein>
<name>A0ABW5D081_9BACT</name>
<feature type="domain" description="DinB-like" evidence="2">
    <location>
        <begin position="11"/>
        <end position="168"/>
    </location>
</feature>
<keyword evidence="1" id="KW-0175">Coiled coil</keyword>
<comment type="caution">
    <text evidence="3">The sequence shown here is derived from an EMBL/GenBank/DDBJ whole genome shotgun (WGS) entry which is preliminary data.</text>
</comment>
<sequence>MNPRLEAKYLRLEKTRNRLLDELEGLEEGLLNTSPAEGKWSLNQVVAHLVLVDKLTTEYVERKVKQPEELPSASFSGIYKSILLKLVLKSGMKIQAPAVVATVPDKATLPSLRRQWDVVRFKLEDVLTEVPPSLLNKCVFKHPYAGYLTISQTLSFLQDHFDHHLTQVHHIKQMLLK</sequence>
<evidence type="ECO:0000256" key="1">
    <source>
        <dbReference type="SAM" id="Coils"/>
    </source>
</evidence>
<evidence type="ECO:0000259" key="2">
    <source>
        <dbReference type="Pfam" id="PF12867"/>
    </source>
</evidence>
<gene>
    <name evidence="3" type="ORF">ACFSKP_15520</name>
</gene>
<dbReference type="Proteomes" id="UP001597374">
    <property type="component" value="Unassembled WGS sequence"/>
</dbReference>
<accession>A0ABW5D081</accession>
<proteinExistence type="predicted"/>
<feature type="coiled-coil region" evidence="1">
    <location>
        <begin position="2"/>
        <end position="29"/>
    </location>
</feature>
<keyword evidence="4" id="KW-1185">Reference proteome</keyword>
<dbReference type="EMBL" id="JBHUIM010000002">
    <property type="protein sequence ID" value="MFD2247674.1"/>
    <property type="molecule type" value="Genomic_DNA"/>
</dbReference>
<evidence type="ECO:0000313" key="3">
    <source>
        <dbReference type="EMBL" id="MFD2247674.1"/>
    </source>
</evidence>
<dbReference type="Gene3D" id="1.20.120.450">
    <property type="entry name" value="dinb family like domain"/>
    <property type="match status" value="1"/>
</dbReference>
<dbReference type="RefSeq" id="WP_250430729.1">
    <property type="nucleotide sequence ID" value="NZ_JALPRR010000003.1"/>
</dbReference>
<organism evidence="3 4">
    <name type="scientific">Pontibacter ruber</name>
    <dbReference type="NCBI Taxonomy" id="1343895"/>
    <lineage>
        <taxon>Bacteria</taxon>
        <taxon>Pseudomonadati</taxon>
        <taxon>Bacteroidota</taxon>
        <taxon>Cytophagia</taxon>
        <taxon>Cytophagales</taxon>
        <taxon>Hymenobacteraceae</taxon>
        <taxon>Pontibacter</taxon>
    </lineage>
</organism>
<dbReference type="SUPFAM" id="SSF109854">
    <property type="entry name" value="DinB/YfiT-like putative metalloenzymes"/>
    <property type="match status" value="1"/>
</dbReference>
<dbReference type="InterPro" id="IPR034660">
    <property type="entry name" value="DinB/YfiT-like"/>
</dbReference>
<dbReference type="InterPro" id="IPR024775">
    <property type="entry name" value="DinB-like"/>
</dbReference>
<dbReference type="Pfam" id="PF12867">
    <property type="entry name" value="DinB_2"/>
    <property type="match status" value="1"/>
</dbReference>